<evidence type="ECO:0000313" key="2">
    <source>
        <dbReference type="EMBL" id="KGR79408.1"/>
    </source>
</evidence>
<feature type="transmembrane region" description="Helical" evidence="1">
    <location>
        <begin position="78"/>
        <end position="97"/>
    </location>
</feature>
<accession>A0A0A3I9E8</accession>
<sequence length="98" mass="11597">MKILMRTYLLMSQLLYLWALHVWVDGALLAYLVLGTTSYFDFVLWLISVPVFAYPFLVTACSVFAWKNHIHKPIQSAIVNLIPMLWIIAYWILWLMIY</sequence>
<keyword evidence="1" id="KW-0472">Membrane</keyword>
<dbReference type="AlphaFoldDB" id="A0A0A3I9E8"/>
<comment type="caution">
    <text evidence="2">The sequence shown here is derived from an EMBL/GenBank/DDBJ whole genome shotgun (WGS) entry which is preliminary data.</text>
</comment>
<protein>
    <submittedName>
        <fullName evidence="2">Uncharacterized protein</fullName>
    </submittedName>
</protein>
<feature type="transmembrane region" description="Helical" evidence="1">
    <location>
        <begin position="42"/>
        <end position="66"/>
    </location>
</feature>
<evidence type="ECO:0000256" key="1">
    <source>
        <dbReference type="SAM" id="Phobius"/>
    </source>
</evidence>
<dbReference type="Proteomes" id="UP000030416">
    <property type="component" value="Unassembled WGS sequence"/>
</dbReference>
<dbReference type="OrthoDB" id="2737760at2"/>
<keyword evidence="1" id="KW-1133">Transmembrane helix</keyword>
<reference evidence="2 3" key="1">
    <citation type="submission" date="2014-02" db="EMBL/GenBank/DDBJ databases">
        <title>Draft genome sequence of Lysinibacillus manganicus DSM 26584T.</title>
        <authorList>
            <person name="Zhang F."/>
            <person name="Wang G."/>
            <person name="Zhang L."/>
        </authorList>
    </citation>
    <scope>NUCLEOTIDE SEQUENCE [LARGE SCALE GENOMIC DNA]</scope>
    <source>
        <strain evidence="2 3">DSM 26584</strain>
    </source>
</reference>
<keyword evidence="1" id="KW-0812">Transmembrane</keyword>
<gene>
    <name evidence="2" type="ORF">CD29_06860</name>
</gene>
<dbReference type="EMBL" id="JPVN01000006">
    <property type="protein sequence ID" value="KGR79408.1"/>
    <property type="molecule type" value="Genomic_DNA"/>
</dbReference>
<proteinExistence type="predicted"/>
<organism evidence="2 3">
    <name type="scientific">Ureibacillus manganicus DSM 26584</name>
    <dbReference type="NCBI Taxonomy" id="1384049"/>
    <lineage>
        <taxon>Bacteria</taxon>
        <taxon>Bacillati</taxon>
        <taxon>Bacillota</taxon>
        <taxon>Bacilli</taxon>
        <taxon>Bacillales</taxon>
        <taxon>Caryophanaceae</taxon>
        <taxon>Ureibacillus</taxon>
    </lineage>
</organism>
<dbReference type="RefSeq" id="WP_036184436.1">
    <property type="nucleotide sequence ID" value="NZ_AVDA01000006.1"/>
</dbReference>
<evidence type="ECO:0000313" key="3">
    <source>
        <dbReference type="Proteomes" id="UP000030416"/>
    </source>
</evidence>
<name>A0A0A3I9E8_9BACL</name>
<keyword evidence="3" id="KW-1185">Reference proteome</keyword>